<dbReference type="AlphaFoldDB" id="A0A561QG62"/>
<gene>
    <name evidence="8" type="ORF">FHW37_10833</name>
</gene>
<keyword evidence="4" id="KW-0408">Iron</keyword>
<sequence length="107" mass="11374">MPKVTFIGSDDKQTQIEVPVGHSLMEAAIHANINGILGECGGSANCATCHVYVESGNLDALPEVGVVEEEMLDATSSERTEKSRLSCQLFMTEALDGLVVRLPPTQA</sequence>
<dbReference type="InterPro" id="IPR001041">
    <property type="entry name" value="2Fe-2S_ferredoxin-type"/>
</dbReference>
<keyword evidence="3" id="KW-0479">Metal-binding</keyword>
<evidence type="ECO:0000259" key="7">
    <source>
        <dbReference type="PROSITE" id="PS51085"/>
    </source>
</evidence>
<dbReference type="PANTHER" id="PTHR23426:SF65">
    <property type="entry name" value="FERREDOXIN-2, MITOCHONDRIAL"/>
    <property type="match status" value="1"/>
</dbReference>
<dbReference type="GO" id="GO:0005829">
    <property type="term" value="C:cytosol"/>
    <property type="evidence" value="ECO:0007669"/>
    <property type="project" value="TreeGrafter"/>
</dbReference>
<dbReference type="GO" id="GO:0140647">
    <property type="term" value="P:P450-containing electron transport chain"/>
    <property type="evidence" value="ECO:0007669"/>
    <property type="project" value="InterPro"/>
</dbReference>
<dbReference type="RefSeq" id="WP_145641346.1">
    <property type="nucleotide sequence ID" value="NZ_VIWP01000008.1"/>
</dbReference>
<feature type="domain" description="2Fe-2S ferredoxin-type" evidence="7">
    <location>
        <begin position="2"/>
        <end position="106"/>
    </location>
</feature>
<dbReference type="PROSITE" id="PS51085">
    <property type="entry name" value="2FE2S_FER_2"/>
    <property type="match status" value="1"/>
</dbReference>
<evidence type="ECO:0000256" key="1">
    <source>
        <dbReference type="ARBA" id="ARBA00010914"/>
    </source>
</evidence>
<dbReference type="InterPro" id="IPR036010">
    <property type="entry name" value="2Fe-2S_ferredoxin-like_sf"/>
</dbReference>
<dbReference type="Pfam" id="PF00111">
    <property type="entry name" value="Fer2"/>
    <property type="match status" value="1"/>
</dbReference>
<evidence type="ECO:0000313" key="8">
    <source>
        <dbReference type="EMBL" id="TWF49363.1"/>
    </source>
</evidence>
<protein>
    <submittedName>
        <fullName evidence="8">2Fe-2S ferredoxin</fullName>
    </submittedName>
</protein>
<dbReference type="InterPro" id="IPR012675">
    <property type="entry name" value="Beta-grasp_dom_sf"/>
</dbReference>
<evidence type="ECO:0000313" key="9">
    <source>
        <dbReference type="Proteomes" id="UP000320653"/>
    </source>
</evidence>
<dbReference type="PANTHER" id="PTHR23426">
    <property type="entry name" value="FERREDOXIN/ADRENODOXIN"/>
    <property type="match status" value="1"/>
</dbReference>
<proteinExistence type="inferred from homology"/>
<keyword evidence="2" id="KW-0001">2Fe-2S</keyword>
<dbReference type="CDD" id="cd00207">
    <property type="entry name" value="fer2"/>
    <property type="match status" value="1"/>
</dbReference>
<comment type="similarity">
    <text evidence="1">Belongs to the adrenodoxin/putidaredoxin family.</text>
</comment>
<dbReference type="GO" id="GO:0009055">
    <property type="term" value="F:electron transfer activity"/>
    <property type="evidence" value="ECO:0007669"/>
    <property type="project" value="TreeGrafter"/>
</dbReference>
<reference evidence="8 9" key="1">
    <citation type="submission" date="2019-06" db="EMBL/GenBank/DDBJ databases">
        <title>Sorghum-associated microbial communities from plants grown in Nebraska, USA.</title>
        <authorList>
            <person name="Schachtman D."/>
        </authorList>
    </citation>
    <scope>NUCLEOTIDE SEQUENCE [LARGE SCALE GENOMIC DNA]</scope>
    <source>
        <strain evidence="8 9">1225</strain>
    </source>
</reference>
<keyword evidence="5" id="KW-0411">Iron-sulfur</keyword>
<evidence type="ECO:0000256" key="5">
    <source>
        <dbReference type="ARBA" id="ARBA00023014"/>
    </source>
</evidence>
<evidence type="ECO:0000256" key="2">
    <source>
        <dbReference type="ARBA" id="ARBA00022714"/>
    </source>
</evidence>
<comment type="caution">
    <text evidence="8">The sequence shown here is derived from an EMBL/GenBank/DDBJ whole genome shotgun (WGS) entry which is preliminary data.</text>
</comment>
<evidence type="ECO:0000256" key="4">
    <source>
        <dbReference type="ARBA" id="ARBA00023004"/>
    </source>
</evidence>
<dbReference type="OrthoDB" id="9799640at2"/>
<dbReference type="Proteomes" id="UP000320653">
    <property type="component" value="Unassembled WGS sequence"/>
</dbReference>
<dbReference type="GO" id="GO:0046872">
    <property type="term" value="F:metal ion binding"/>
    <property type="evidence" value="ECO:0007669"/>
    <property type="project" value="UniProtKB-KW"/>
</dbReference>
<dbReference type="PRINTS" id="PR00355">
    <property type="entry name" value="ADRENODOXIN"/>
</dbReference>
<accession>A0A561QG62</accession>
<evidence type="ECO:0000256" key="6">
    <source>
        <dbReference type="ARBA" id="ARBA00034078"/>
    </source>
</evidence>
<organism evidence="8 9">
    <name type="scientific">Neorhizobium alkalisoli</name>
    <dbReference type="NCBI Taxonomy" id="528178"/>
    <lineage>
        <taxon>Bacteria</taxon>
        <taxon>Pseudomonadati</taxon>
        <taxon>Pseudomonadota</taxon>
        <taxon>Alphaproteobacteria</taxon>
        <taxon>Hyphomicrobiales</taxon>
        <taxon>Rhizobiaceae</taxon>
        <taxon>Rhizobium/Agrobacterium group</taxon>
        <taxon>Neorhizobium</taxon>
    </lineage>
</organism>
<name>A0A561QG62_9HYPH</name>
<dbReference type="GO" id="GO:0051537">
    <property type="term" value="F:2 iron, 2 sulfur cluster binding"/>
    <property type="evidence" value="ECO:0007669"/>
    <property type="project" value="UniProtKB-KW"/>
</dbReference>
<dbReference type="SUPFAM" id="SSF54292">
    <property type="entry name" value="2Fe-2S ferredoxin-like"/>
    <property type="match status" value="1"/>
</dbReference>
<dbReference type="EMBL" id="VIWP01000008">
    <property type="protein sequence ID" value="TWF49363.1"/>
    <property type="molecule type" value="Genomic_DNA"/>
</dbReference>
<keyword evidence="9" id="KW-1185">Reference proteome</keyword>
<dbReference type="Gene3D" id="3.10.20.30">
    <property type="match status" value="1"/>
</dbReference>
<evidence type="ECO:0000256" key="3">
    <source>
        <dbReference type="ARBA" id="ARBA00022723"/>
    </source>
</evidence>
<comment type="cofactor">
    <cofactor evidence="6">
        <name>[2Fe-2S] cluster</name>
        <dbReference type="ChEBI" id="CHEBI:190135"/>
    </cofactor>
</comment>
<dbReference type="InterPro" id="IPR001055">
    <property type="entry name" value="Adrenodoxin-like"/>
</dbReference>